<keyword evidence="1" id="KW-0812">Transmembrane</keyword>
<evidence type="ECO:0000313" key="3">
    <source>
        <dbReference type="Proteomes" id="UP000011135"/>
    </source>
</evidence>
<dbReference type="Proteomes" id="UP000011135">
    <property type="component" value="Unassembled WGS sequence"/>
</dbReference>
<comment type="caution">
    <text evidence="2">The sequence shown here is derived from an EMBL/GenBank/DDBJ whole genome shotgun (WGS) entry which is preliminary data.</text>
</comment>
<keyword evidence="3" id="KW-1185">Reference proteome</keyword>
<reference evidence="2 3" key="1">
    <citation type="submission" date="2012-12" db="EMBL/GenBank/DDBJ databases">
        <title>Genome assembly of Fulvivirga imtechensis AK7.</title>
        <authorList>
            <person name="Nupur N."/>
            <person name="Khatri I."/>
            <person name="Kumar R."/>
            <person name="Subramanian S."/>
            <person name="Pinnaka A."/>
        </authorList>
    </citation>
    <scope>NUCLEOTIDE SEQUENCE [LARGE SCALE GENOMIC DNA]</scope>
    <source>
        <strain evidence="2 3">AK7</strain>
    </source>
</reference>
<evidence type="ECO:0000256" key="1">
    <source>
        <dbReference type="SAM" id="Phobius"/>
    </source>
</evidence>
<dbReference type="RefSeq" id="WP_009582400.1">
    <property type="nucleotide sequence ID" value="NZ_AMZN01000081.1"/>
</dbReference>
<dbReference type="STRING" id="1237149.C900_05310"/>
<evidence type="ECO:0000313" key="2">
    <source>
        <dbReference type="EMBL" id="ELR69239.1"/>
    </source>
</evidence>
<organism evidence="2 3">
    <name type="scientific">Fulvivirga imtechensis AK7</name>
    <dbReference type="NCBI Taxonomy" id="1237149"/>
    <lineage>
        <taxon>Bacteria</taxon>
        <taxon>Pseudomonadati</taxon>
        <taxon>Bacteroidota</taxon>
        <taxon>Cytophagia</taxon>
        <taxon>Cytophagales</taxon>
        <taxon>Fulvivirgaceae</taxon>
        <taxon>Fulvivirga</taxon>
    </lineage>
</organism>
<proteinExistence type="predicted"/>
<keyword evidence="1" id="KW-0472">Membrane</keyword>
<dbReference type="AlphaFoldDB" id="L8JP26"/>
<dbReference type="EMBL" id="AMZN01000081">
    <property type="protein sequence ID" value="ELR69239.1"/>
    <property type="molecule type" value="Genomic_DNA"/>
</dbReference>
<sequence>MRKLVALYKKYKDYVRVDLLMYGVMILMIIAYFVYEMITA</sequence>
<name>L8JP26_9BACT</name>
<protein>
    <submittedName>
        <fullName evidence="2">Uncharacterized protein</fullName>
    </submittedName>
</protein>
<accession>L8JP26</accession>
<feature type="transmembrane region" description="Helical" evidence="1">
    <location>
        <begin position="20"/>
        <end position="38"/>
    </location>
</feature>
<gene>
    <name evidence="2" type="ORF">C900_05310</name>
</gene>
<keyword evidence="1" id="KW-1133">Transmembrane helix</keyword>